<dbReference type="PROSITE" id="PS01148">
    <property type="entry name" value="UPF0033"/>
    <property type="match status" value="1"/>
</dbReference>
<dbReference type="STRING" id="1223802.SUTH_00411"/>
<sequence>MGLFGTKKKVEEVASGGEAVLADGTKIGIARRVDCLGVSCPRPQLMTKKAINEVAVGDIIEVLADNPSSVEALPPLCDELDATHLETVKASHCWHIYIRKD</sequence>
<proteinExistence type="inferred from homology"/>
<dbReference type="Pfam" id="PF01206">
    <property type="entry name" value="TusA"/>
    <property type="match status" value="1"/>
</dbReference>
<feature type="domain" description="UPF0033" evidence="2">
    <location>
        <begin position="33"/>
        <end position="57"/>
    </location>
</feature>
<dbReference type="OrthoDB" id="9797551at2"/>
<dbReference type="PANTHER" id="PTHR33279">
    <property type="entry name" value="SULFUR CARRIER PROTEIN YEDF-RELATED"/>
    <property type="match status" value="1"/>
</dbReference>
<keyword evidence="4" id="KW-1185">Reference proteome</keyword>
<organism evidence="3 4">
    <name type="scientific">Sulfuritalea hydrogenivorans sk43H</name>
    <dbReference type="NCBI Taxonomy" id="1223802"/>
    <lineage>
        <taxon>Bacteria</taxon>
        <taxon>Pseudomonadati</taxon>
        <taxon>Pseudomonadota</taxon>
        <taxon>Betaproteobacteria</taxon>
        <taxon>Nitrosomonadales</taxon>
        <taxon>Sterolibacteriaceae</taxon>
        <taxon>Sulfuritalea</taxon>
    </lineage>
</organism>
<dbReference type="SUPFAM" id="SSF64307">
    <property type="entry name" value="SirA-like"/>
    <property type="match status" value="1"/>
</dbReference>
<evidence type="ECO:0000313" key="3">
    <source>
        <dbReference type="EMBL" id="BAO28225.1"/>
    </source>
</evidence>
<comment type="similarity">
    <text evidence="1">Belongs to the sulfur carrier protein TusA family.</text>
</comment>
<dbReference type="PANTHER" id="PTHR33279:SF6">
    <property type="entry name" value="SULFUR CARRIER PROTEIN YEDF-RELATED"/>
    <property type="match status" value="1"/>
</dbReference>
<reference evidence="3 4" key="1">
    <citation type="journal article" date="2014" name="Syst. Appl. Microbiol.">
        <title>Complete genomes of freshwater sulfur oxidizers Sulfuricella denitrificans skB26 and Sulfuritalea hydrogenivorans sk43H: genetic insights into the sulfur oxidation pathway of betaproteobacteria.</title>
        <authorList>
            <person name="Watanabe T."/>
            <person name="Kojima H."/>
            <person name="Fukui M."/>
        </authorList>
    </citation>
    <scope>NUCLEOTIDE SEQUENCE [LARGE SCALE GENOMIC DNA]</scope>
    <source>
        <strain evidence="3">DSM22779</strain>
    </source>
</reference>
<dbReference type="InterPro" id="IPR001455">
    <property type="entry name" value="TusA-like"/>
</dbReference>
<dbReference type="EMBL" id="AP012547">
    <property type="protein sequence ID" value="BAO28225.1"/>
    <property type="molecule type" value="Genomic_DNA"/>
</dbReference>
<dbReference type="Gene3D" id="3.30.110.40">
    <property type="entry name" value="TusA-like domain"/>
    <property type="match status" value="1"/>
</dbReference>
<name>W0SBU0_9PROT</name>
<protein>
    <submittedName>
        <fullName evidence="3">SirA family protein</fullName>
    </submittedName>
</protein>
<dbReference type="KEGG" id="shd:SUTH_00411"/>
<dbReference type="Proteomes" id="UP000031637">
    <property type="component" value="Chromosome"/>
</dbReference>
<evidence type="ECO:0000313" key="4">
    <source>
        <dbReference type="Proteomes" id="UP000031637"/>
    </source>
</evidence>
<dbReference type="AlphaFoldDB" id="W0SBU0"/>
<accession>W0SBU0</accession>
<gene>
    <name evidence="3" type="ORF">SUTH_00411</name>
</gene>
<dbReference type="InterPro" id="IPR036868">
    <property type="entry name" value="TusA-like_sf"/>
</dbReference>
<dbReference type="RefSeq" id="WP_052473085.1">
    <property type="nucleotide sequence ID" value="NZ_AP012547.1"/>
</dbReference>
<dbReference type="HOGENOM" id="CLU_165255_0_0_4"/>
<evidence type="ECO:0000256" key="1">
    <source>
        <dbReference type="ARBA" id="ARBA00008984"/>
    </source>
</evidence>
<evidence type="ECO:0000259" key="2">
    <source>
        <dbReference type="PROSITE" id="PS01148"/>
    </source>
</evidence>
<dbReference type="CDD" id="cd00291">
    <property type="entry name" value="SirA_YedF_YeeD"/>
    <property type="match status" value="1"/>
</dbReference>